<evidence type="ECO:0000313" key="1">
    <source>
        <dbReference type="EMBL" id="KOF97360.1"/>
    </source>
</evidence>
<proteinExistence type="predicted"/>
<name>A0A0L8I8L4_OCTBM</name>
<reference evidence="1" key="1">
    <citation type="submission" date="2015-07" db="EMBL/GenBank/DDBJ databases">
        <title>MeaNS - Measles Nucleotide Surveillance Program.</title>
        <authorList>
            <person name="Tran T."/>
            <person name="Druce J."/>
        </authorList>
    </citation>
    <scope>NUCLEOTIDE SEQUENCE</scope>
    <source>
        <strain evidence="1">UCB-OBI-ISO-001</strain>
        <tissue evidence="1">Gonad</tissue>
    </source>
</reference>
<protein>
    <submittedName>
        <fullName evidence="1">Uncharacterized protein</fullName>
    </submittedName>
</protein>
<accession>A0A0L8I8L4</accession>
<sequence length="120" mass="14226">MQEKKKTHFFSGSIFLLLLFFSSKMLSIKFSGNRKENLILNSEMKFLPTNIHVCRRGVCTVNRLNLSILLVLVLFYQPCINDCLILAHQYYTLNTSDEARSRFLWRKLQSTEPQRHERQK</sequence>
<dbReference type="EMBL" id="KQ416338">
    <property type="protein sequence ID" value="KOF97360.1"/>
    <property type="molecule type" value="Genomic_DNA"/>
</dbReference>
<dbReference type="AlphaFoldDB" id="A0A0L8I8L4"/>
<gene>
    <name evidence="1" type="ORF">OCBIM_22030247mg</name>
</gene>
<organism evidence="1">
    <name type="scientific">Octopus bimaculoides</name>
    <name type="common">California two-spotted octopus</name>
    <dbReference type="NCBI Taxonomy" id="37653"/>
    <lineage>
        <taxon>Eukaryota</taxon>
        <taxon>Metazoa</taxon>
        <taxon>Spiralia</taxon>
        <taxon>Lophotrochozoa</taxon>
        <taxon>Mollusca</taxon>
        <taxon>Cephalopoda</taxon>
        <taxon>Coleoidea</taxon>
        <taxon>Octopodiformes</taxon>
        <taxon>Octopoda</taxon>
        <taxon>Incirrata</taxon>
        <taxon>Octopodidae</taxon>
        <taxon>Octopus</taxon>
    </lineage>
</organism>